<keyword evidence="2" id="KW-0614">Plasmid</keyword>
<accession>A0AAU7MT41</accession>
<dbReference type="Pfam" id="PF03230">
    <property type="entry name" value="Antirestrict"/>
    <property type="match status" value="1"/>
</dbReference>
<protein>
    <submittedName>
        <fullName evidence="2">Antirestriction protein</fullName>
    </submittedName>
</protein>
<dbReference type="InterPro" id="IPR004914">
    <property type="entry name" value="Antirestrict"/>
</dbReference>
<dbReference type="EMBL" id="CP157803">
    <property type="protein sequence ID" value="XBQ21611.1"/>
    <property type="molecule type" value="Genomic_DNA"/>
</dbReference>
<reference evidence="2" key="1">
    <citation type="submission" date="2024-05" db="EMBL/GenBank/DDBJ databases">
        <title>Draft Genome Sequences of Flagellimonas sp. MMG031 and Marinobacter sp. MMG032 Isolated from the dinoflagellate Symbiodinium pilosum.</title>
        <authorList>
            <person name="Shikuma N.J."/>
            <person name="Farrell M.V."/>
        </authorList>
    </citation>
    <scope>NUCLEOTIDE SEQUENCE</scope>
    <source>
        <strain evidence="2">MMG032</strain>
        <plasmid evidence="2">unnaned</plasmid>
    </source>
</reference>
<sequence>MVDTLSPVVTATKLTGHSRMCAIPRYFSAYMGAVEPAIYSVMGEWCGDYTGAYWHFFKLSNGGFFMAPDLQEPIELQNVQNYASEKVSQEAAGIALCLVAYNRLVWKYRDPVFDSAFHKLREYALEHREMESIFRLID</sequence>
<organism evidence="2">
    <name type="scientific">Marinobacter sp. MMG032</name>
    <dbReference type="NCBI Taxonomy" id="3158548"/>
    <lineage>
        <taxon>Bacteria</taxon>
        <taxon>Pseudomonadati</taxon>
        <taxon>Pseudomonadota</taxon>
        <taxon>Gammaproteobacteria</taxon>
        <taxon>Pseudomonadales</taxon>
        <taxon>Marinobacteraceae</taxon>
        <taxon>Marinobacter</taxon>
    </lineage>
</organism>
<dbReference type="Gene3D" id="3.30.70.3580">
    <property type="entry name" value="Antirestriction protein"/>
    <property type="match status" value="1"/>
</dbReference>
<comment type="similarity">
    <text evidence="1">Belongs to the antirestriction protein family.</text>
</comment>
<dbReference type="InterPro" id="IPR042297">
    <property type="entry name" value="Antirestriction_sf"/>
</dbReference>
<gene>
    <name evidence="2" type="ORF">ABNF92_19585</name>
</gene>
<geneLocation type="plasmid" evidence="2">
    <name>unnaned</name>
</geneLocation>
<evidence type="ECO:0000313" key="2">
    <source>
        <dbReference type="EMBL" id="XBQ21611.1"/>
    </source>
</evidence>
<dbReference type="AlphaFoldDB" id="A0AAU7MT41"/>
<name>A0AAU7MT41_9GAMM</name>
<dbReference type="RefSeq" id="WP_062787272.1">
    <property type="nucleotide sequence ID" value="NZ_CP157803.1"/>
</dbReference>
<proteinExistence type="inferred from homology"/>
<evidence type="ECO:0000256" key="1">
    <source>
        <dbReference type="ARBA" id="ARBA00008618"/>
    </source>
</evidence>
<dbReference type="KEGG" id="mamm:ABNF92_19585"/>